<dbReference type="Proteomes" id="UP000194260">
    <property type="component" value="Chromosome"/>
</dbReference>
<gene>
    <name evidence="2" type="ORF">CSUIS_1523</name>
</gene>
<organism evidence="2 3">
    <name type="scientific">Campylobacter porcelli</name>
    <dbReference type="NCBI Taxonomy" id="1660073"/>
    <lineage>
        <taxon>Bacteria</taxon>
        <taxon>Pseudomonadati</taxon>
        <taxon>Campylobacterota</taxon>
        <taxon>Epsilonproteobacteria</taxon>
        <taxon>Campylobacterales</taxon>
        <taxon>Campylobacteraceae</taxon>
        <taxon>Campylobacter</taxon>
    </lineage>
</organism>
<feature type="signal peptide" evidence="1">
    <location>
        <begin position="1"/>
        <end position="20"/>
    </location>
</feature>
<proteinExistence type="predicted"/>
<dbReference type="RefSeq" id="WP_086298363.1">
    <property type="nucleotide sequence ID" value="NZ_CP018789.1"/>
</dbReference>
<dbReference type="AlphaFoldDB" id="A0A1X9SYL7"/>
<evidence type="ECO:0000313" key="2">
    <source>
        <dbReference type="EMBL" id="ARR01305.1"/>
    </source>
</evidence>
<name>A0A1X9SYL7_9BACT</name>
<protein>
    <submittedName>
        <fullName evidence="2">Uncharacterized protein</fullName>
    </submittedName>
</protein>
<dbReference type="STRING" id="1660073.CSUIS_1523"/>
<dbReference type="KEGG" id="camy:CSUIS_1523"/>
<sequence>MKKLLFSSVLVATLASSAFAGYYIDRYGNIRYQLDIHTAISNNKNANTNPQTDHQSIYSNAFCARIGCLGL</sequence>
<feature type="chain" id="PRO_5013367435" evidence="1">
    <location>
        <begin position="21"/>
        <end position="71"/>
    </location>
</feature>
<keyword evidence="1" id="KW-0732">Signal</keyword>
<evidence type="ECO:0000256" key="1">
    <source>
        <dbReference type="SAM" id="SignalP"/>
    </source>
</evidence>
<dbReference type="EMBL" id="CP018789">
    <property type="protein sequence ID" value="ARR01305.1"/>
    <property type="molecule type" value="Genomic_DNA"/>
</dbReference>
<evidence type="ECO:0000313" key="3">
    <source>
        <dbReference type="Proteomes" id="UP000194260"/>
    </source>
</evidence>
<reference evidence="3" key="1">
    <citation type="journal article" date="2017" name="Genome Biol. Evol.">
        <title>Comparative Genomic Analysis Identifies a Campylobacter Clade Deficient in Selenium Metabolism.</title>
        <authorList>
            <person name="Miller W.G."/>
            <person name="Yee E."/>
            <person name="Lopes B.S."/>
            <person name="Chapman M.H."/>
            <person name="Huynh S."/>
            <person name="Bono J.L."/>
            <person name="Parker C.T."/>
            <person name="Strachan N.J.C."/>
            <person name="Forbes K.J."/>
        </authorList>
    </citation>
    <scope>NUCLEOTIDE SEQUENCE [LARGE SCALE GENOMIC DNA]</scope>
    <source>
        <strain evidence="3">RM6137</strain>
    </source>
</reference>
<accession>A0A1X9SYL7</accession>